<feature type="signal peptide" evidence="1">
    <location>
        <begin position="1"/>
        <end position="19"/>
    </location>
</feature>
<proteinExistence type="predicted"/>
<name>A0A437AQN3_9MICR</name>
<gene>
    <name evidence="2" type="ORF">TUBRATIS_000360</name>
</gene>
<evidence type="ECO:0000313" key="2">
    <source>
        <dbReference type="EMBL" id="RVD93432.1"/>
    </source>
</evidence>
<sequence>MFLLKFSSLLLILNGYVKASVVKTNQSESLKNISKSEALEVLDYLKANLEKEKYIKKTRKVLNYLIDNIYPYMNTNERIKHVFNFLSNGLLNINSSIILQQIKNKTKMRTNDQNIKILQKFLEEMICILKNDQENPCLSDCIASITFHLRDFYLENDFHRIF</sequence>
<dbReference type="AlphaFoldDB" id="A0A437AQN3"/>
<comment type="caution">
    <text evidence="2">The sequence shown here is derived from an EMBL/GenBank/DDBJ whole genome shotgun (WGS) entry which is preliminary data.</text>
</comment>
<dbReference type="VEuPathDB" id="MicrosporidiaDB:TUBRATIS_000360"/>
<accession>A0A437AQN3</accession>
<organism evidence="2 3">
    <name type="scientific">Tubulinosema ratisbonensis</name>
    <dbReference type="NCBI Taxonomy" id="291195"/>
    <lineage>
        <taxon>Eukaryota</taxon>
        <taxon>Fungi</taxon>
        <taxon>Fungi incertae sedis</taxon>
        <taxon>Microsporidia</taxon>
        <taxon>Tubulinosematoidea</taxon>
        <taxon>Tubulinosematidae</taxon>
        <taxon>Tubulinosema</taxon>
    </lineage>
</organism>
<feature type="chain" id="PRO_5019459547" evidence="1">
    <location>
        <begin position="20"/>
        <end position="162"/>
    </location>
</feature>
<dbReference type="Proteomes" id="UP000282876">
    <property type="component" value="Unassembled WGS sequence"/>
</dbReference>
<protein>
    <submittedName>
        <fullName evidence="2">Uncharacterized protein</fullName>
    </submittedName>
</protein>
<reference evidence="2 3" key="1">
    <citation type="submission" date="2018-10" db="EMBL/GenBank/DDBJ databases">
        <title>Draft genome sequence of the microsporidian Tubulinosema ratisbonensis.</title>
        <authorList>
            <person name="Polonais V."/>
            <person name="Peyretaillade E."/>
            <person name="Niehus S."/>
            <person name="Wawrzyniak I."/>
            <person name="Franchet A."/>
            <person name="Gaspin C."/>
            <person name="Reichstadt M."/>
            <person name="Belser C."/>
            <person name="Labadie K."/>
            <person name="Delbac F."/>
            <person name="Ferrandon D."/>
        </authorList>
    </citation>
    <scope>NUCLEOTIDE SEQUENCE [LARGE SCALE GENOMIC DNA]</scope>
    <source>
        <strain evidence="2 3">Franzen</strain>
    </source>
</reference>
<evidence type="ECO:0000313" key="3">
    <source>
        <dbReference type="Proteomes" id="UP000282876"/>
    </source>
</evidence>
<evidence type="ECO:0000256" key="1">
    <source>
        <dbReference type="SAM" id="SignalP"/>
    </source>
</evidence>
<dbReference type="EMBL" id="RCSS01000009">
    <property type="protein sequence ID" value="RVD93432.1"/>
    <property type="molecule type" value="Genomic_DNA"/>
</dbReference>
<keyword evidence="1" id="KW-0732">Signal</keyword>
<keyword evidence="3" id="KW-1185">Reference proteome</keyword>